<feature type="region of interest" description="Disordered" evidence="1">
    <location>
        <begin position="110"/>
        <end position="167"/>
    </location>
</feature>
<dbReference type="OrthoDB" id="2448490at2759"/>
<reference evidence="2" key="1">
    <citation type="journal article" date="2020" name="Fungal Divers.">
        <title>Resolving the Mortierellaceae phylogeny through synthesis of multi-gene phylogenetics and phylogenomics.</title>
        <authorList>
            <person name="Vandepol N."/>
            <person name="Liber J."/>
            <person name="Desiro A."/>
            <person name="Na H."/>
            <person name="Kennedy M."/>
            <person name="Barry K."/>
            <person name="Grigoriev I.V."/>
            <person name="Miller A.N."/>
            <person name="O'Donnell K."/>
            <person name="Stajich J.E."/>
            <person name="Bonito G."/>
        </authorList>
    </citation>
    <scope>NUCLEOTIDE SEQUENCE</scope>
    <source>
        <strain evidence="2">KOD948</strain>
    </source>
</reference>
<feature type="region of interest" description="Disordered" evidence="1">
    <location>
        <begin position="524"/>
        <end position="553"/>
    </location>
</feature>
<accession>A0A9P6PW14</accession>
<feature type="compositionally biased region" description="Polar residues" evidence="1">
    <location>
        <begin position="529"/>
        <end position="553"/>
    </location>
</feature>
<feature type="compositionally biased region" description="Polar residues" evidence="1">
    <location>
        <begin position="303"/>
        <end position="316"/>
    </location>
</feature>
<evidence type="ECO:0000313" key="3">
    <source>
        <dbReference type="Proteomes" id="UP000726737"/>
    </source>
</evidence>
<feature type="compositionally biased region" description="Basic residues" evidence="1">
    <location>
        <begin position="388"/>
        <end position="399"/>
    </location>
</feature>
<comment type="caution">
    <text evidence="2">The sequence shown here is derived from an EMBL/GenBank/DDBJ whole genome shotgun (WGS) entry which is preliminary data.</text>
</comment>
<name>A0A9P6PW14_9FUNG</name>
<feature type="compositionally biased region" description="Basic and acidic residues" evidence="1">
    <location>
        <begin position="264"/>
        <end position="276"/>
    </location>
</feature>
<feature type="compositionally biased region" description="Polar residues" evidence="1">
    <location>
        <begin position="110"/>
        <end position="125"/>
    </location>
</feature>
<gene>
    <name evidence="2" type="ORF">BG011_005270</name>
</gene>
<protein>
    <submittedName>
        <fullName evidence="2">Uncharacterized protein</fullName>
    </submittedName>
</protein>
<evidence type="ECO:0000313" key="2">
    <source>
        <dbReference type="EMBL" id="KAG0255232.1"/>
    </source>
</evidence>
<feature type="compositionally biased region" description="Low complexity" evidence="1">
    <location>
        <begin position="8"/>
        <end position="21"/>
    </location>
</feature>
<proteinExistence type="predicted"/>
<dbReference type="Proteomes" id="UP000726737">
    <property type="component" value="Unassembled WGS sequence"/>
</dbReference>
<organism evidence="2 3">
    <name type="scientific">Mortierella polycephala</name>
    <dbReference type="NCBI Taxonomy" id="41804"/>
    <lineage>
        <taxon>Eukaryota</taxon>
        <taxon>Fungi</taxon>
        <taxon>Fungi incertae sedis</taxon>
        <taxon>Mucoromycota</taxon>
        <taxon>Mortierellomycotina</taxon>
        <taxon>Mortierellomycetes</taxon>
        <taxon>Mortierellales</taxon>
        <taxon>Mortierellaceae</taxon>
        <taxon>Mortierella</taxon>
    </lineage>
</organism>
<evidence type="ECO:0000256" key="1">
    <source>
        <dbReference type="SAM" id="MobiDB-lite"/>
    </source>
</evidence>
<feature type="region of interest" description="Disordered" evidence="1">
    <location>
        <begin position="263"/>
        <end position="320"/>
    </location>
</feature>
<feature type="region of interest" description="Disordered" evidence="1">
    <location>
        <begin position="1"/>
        <end position="41"/>
    </location>
</feature>
<dbReference type="AlphaFoldDB" id="A0A9P6PW14"/>
<feature type="region of interest" description="Disordered" evidence="1">
    <location>
        <begin position="375"/>
        <end position="415"/>
    </location>
</feature>
<keyword evidence="3" id="KW-1185">Reference proteome</keyword>
<dbReference type="EMBL" id="JAAAJA010000360">
    <property type="protein sequence ID" value="KAG0255232.1"/>
    <property type="molecule type" value="Genomic_DNA"/>
</dbReference>
<sequence length="553" mass="61284">MDAKMGSQPQSQPLAQSQEALMDSFNRSDMETQELAQTPSVSMSDVVVECPECKRLRDQSEWVHVSSFRPAKFAECIAIVEDVTGAKYPLPHHHGKDVSVDRTYEGYATASQRGDSVSNNSQNDLATIPVPSSGRPLSPPQSSPALCPVVPHSHRPWHHYGQQQPEGQTHDIEGALTQVVENTGIDQHFADGLHSLSSQSLQASQPHQPSDDVMLSMNKPDAVVIQKEEVDQDSISGLFEDMEMADMTISPAATPLPTRVAQAQKHEQEQEAHTTLDESLSVTPTRRRRLILEEESETENEYAHSQQQQEETSPECNLSHEHKALVTKRSRVLQEIRLPLSAAAMEPSLASSPSYSPLVTDATPTLSIDDADLNSDFERPASSAQPVRTRHKLQLRLRHQSAPQSPPRLSQGPGPRRMLQFQGPWHWQVQRRTGPQLQSRSQPSPVVTMAGLSPFNAPVMLPSAPESGVERSKYFTLTQFHTAAPSAYLPLLAYEPRYLKSRRKKSLRDRIQSGSYVSPIVRPRLGQGARTNDPMTPDITSPENSLTTQVSFI</sequence>